<evidence type="ECO:0000313" key="2">
    <source>
        <dbReference type="Proteomes" id="UP000019591"/>
    </source>
</evidence>
<gene>
    <name evidence="1" type="ORF">EAL2_808p06520</name>
</gene>
<organism evidence="1 2">
    <name type="scientific">Peptoclostridium acidaminophilum DSM 3953</name>
    <dbReference type="NCBI Taxonomy" id="1286171"/>
    <lineage>
        <taxon>Bacteria</taxon>
        <taxon>Bacillati</taxon>
        <taxon>Bacillota</taxon>
        <taxon>Clostridia</taxon>
        <taxon>Peptostreptococcales</taxon>
        <taxon>Peptoclostridiaceae</taxon>
        <taxon>Peptoclostridium</taxon>
    </lineage>
</organism>
<keyword evidence="1" id="KW-0614">Plasmid</keyword>
<proteinExistence type="predicted"/>
<dbReference type="EMBL" id="CP007453">
    <property type="protein sequence ID" value="AHM58155.1"/>
    <property type="molecule type" value="Genomic_DNA"/>
</dbReference>
<sequence length="38" mass="4305">MRKHSKACGVLHQTKVAPAKWNTVKQETNKNLGFLNLL</sequence>
<dbReference type="HOGENOM" id="CLU_3328023_0_0_9"/>
<geneLocation type="plasmid" evidence="1 2">
    <name>EAL2_808p</name>
</geneLocation>
<reference evidence="1 2" key="1">
    <citation type="journal article" date="2014" name="Genome Announc.">
        <title>Complete Genome Sequence of Amino Acid-Utilizing Eubacterium acidaminophilum al-2 (DSM 3953).</title>
        <authorList>
            <person name="Poehlein A."/>
            <person name="Andreesen J.R."/>
            <person name="Daniel R."/>
        </authorList>
    </citation>
    <scope>NUCLEOTIDE SEQUENCE [LARGE SCALE GENOMIC DNA]</scope>
    <source>
        <strain evidence="1 2">DSM 3953</strain>
        <plasmid evidence="2">Plasmid EAL2_808p</plasmid>
    </source>
</reference>
<dbReference type="KEGG" id="eac:EAL2_808p06520"/>
<dbReference type="AlphaFoldDB" id="W8TBG0"/>
<accession>W8TBG0</accession>
<protein>
    <submittedName>
        <fullName evidence="1">Uncharacterized protein</fullName>
    </submittedName>
</protein>
<evidence type="ECO:0000313" key="1">
    <source>
        <dbReference type="EMBL" id="AHM58155.1"/>
    </source>
</evidence>
<dbReference type="Proteomes" id="UP000019591">
    <property type="component" value="Plasmid EAL2_808p"/>
</dbReference>
<name>W8TBG0_PEPAC</name>
<keyword evidence="2" id="KW-1185">Reference proteome</keyword>